<keyword evidence="2" id="KW-1185">Reference proteome</keyword>
<sequence>MKILLRKAGQEKRQFLIDELLKFGIYKKNNKHLYEWNLCELEKEYHYIVTNDLAEKRKNNLVMG</sequence>
<organism evidence="1 2">
    <name type="scientific">Bacillus salipaludis</name>
    <dbReference type="NCBI Taxonomy" id="2547811"/>
    <lineage>
        <taxon>Bacteria</taxon>
        <taxon>Bacillati</taxon>
        <taxon>Bacillota</taxon>
        <taxon>Bacilli</taxon>
        <taxon>Bacillales</taxon>
        <taxon>Bacillaceae</taxon>
        <taxon>Bacillus</taxon>
    </lineage>
</organism>
<protein>
    <submittedName>
        <fullName evidence="1">Fur-regulated basic protein FbpA</fullName>
    </submittedName>
</protein>
<dbReference type="EMBL" id="JAVGVR010000001">
    <property type="protein sequence ID" value="MDQ6597531.1"/>
    <property type="molecule type" value="Genomic_DNA"/>
</dbReference>
<dbReference type="InterPro" id="IPR025072">
    <property type="entry name" value="Fur_reg_FbpA"/>
</dbReference>
<evidence type="ECO:0000313" key="2">
    <source>
        <dbReference type="Proteomes" id="UP001178888"/>
    </source>
</evidence>
<reference evidence="1" key="1">
    <citation type="submission" date="2023-08" db="EMBL/GenBank/DDBJ databases">
        <title>Nitrogen cycling bacteria in agricultural field soils.</title>
        <authorList>
            <person name="Jang J."/>
        </authorList>
    </citation>
    <scope>NUCLEOTIDE SEQUENCE</scope>
    <source>
        <strain evidence="1">PS3-36</strain>
    </source>
</reference>
<comment type="caution">
    <text evidence="1">The sequence shown here is derived from an EMBL/GenBank/DDBJ whole genome shotgun (WGS) entry which is preliminary data.</text>
</comment>
<name>A0AA90R7L1_9BACI</name>
<dbReference type="Pfam" id="PF13076">
    <property type="entry name" value="Fur_reg_FbpA"/>
    <property type="match status" value="1"/>
</dbReference>
<gene>
    <name evidence="1" type="ORF">RCG21_14375</name>
</gene>
<dbReference type="AlphaFoldDB" id="A0AA90R7L1"/>
<dbReference type="Proteomes" id="UP001178888">
    <property type="component" value="Unassembled WGS sequence"/>
</dbReference>
<accession>A0AA90R7L1</accession>
<proteinExistence type="predicted"/>
<dbReference type="RefSeq" id="WP_308913296.1">
    <property type="nucleotide sequence ID" value="NZ_JAVGVR010000001.1"/>
</dbReference>
<evidence type="ECO:0000313" key="1">
    <source>
        <dbReference type="EMBL" id="MDQ6597531.1"/>
    </source>
</evidence>